<evidence type="ECO:0000259" key="3">
    <source>
        <dbReference type="Pfam" id="PF07331"/>
    </source>
</evidence>
<feature type="transmembrane region" description="Helical" evidence="2">
    <location>
        <begin position="159"/>
        <end position="177"/>
    </location>
</feature>
<feature type="region of interest" description="Disordered" evidence="1">
    <location>
        <begin position="1"/>
        <end position="22"/>
    </location>
</feature>
<comment type="caution">
    <text evidence="4">The sequence shown here is derived from an EMBL/GenBank/DDBJ whole genome shotgun (WGS) entry which is preliminary data.</text>
</comment>
<protein>
    <submittedName>
        <fullName evidence="4">Tripartite tricarboxylate transporter TctB family protein</fullName>
    </submittedName>
</protein>
<accession>A0A4R5Y992</accession>
<evidence type="ECO:0000256" key="1">
    <source>
        <dbReference type="SAM" id="MobiDB-lite"/>
    </source>
</evidence>
<dbReference type="EMBL" id="SMZQ01000002">
    <property type="protein sequence ID" value="TDL39692.1"/>
    <property type="molecule type" value="Genomic_DNA"/>
</dbReference>
<reference evidence="4 5" key="1">
    <citation type="submission" date="2019-03" db="EMBL/GenBank/DDBJ databases">
        <title>Genome Sequencing and Assembly of Various Microbes Isolated from Partially Reclaimed Soil and Acid Mine Drainage (AMD) Site.</title>
        <authorList>
            <person name="Steinbock B."/>
            <person name="Bechtold R."/>
            <person name="Sevigny J.L."/>
            <person name="Thomas D."/>
            <person name="Cuthill L.R."/>
            <person name="Aveiro Johannsen E.J."/>
            <person name="Thomas K."/>
            <person name="Ghosh A."/>
        </authorList>
    </citation>
    <scope>NUCLEOTIDE SEQUENCE [LARGE SCALE GENOMIC DNA]</scope>
    <source>
        <strain evidence="4 5">S-A1</strain>
    </source>
</reference>
<evidence type="ECO:0000313" key="5">
    <source>
        <dbReference type="Proteomes" id="UP000294621"/>
    </source>
</evidence>
<sequence length="194" mass="20327">MMEGTAMGTLKDPTAEEPAEVPATREHVDALPVTTAYRRANQIAGIAFALLGAGLTFGGLSLGLTVRGVPGPGLFPTIIGSLLLLLGVVLFCIALAGKLDRSEDASVPDSLGVRRILITLLSSAIFIWAVLWIGYLIAMTLYVFVLLSFVGARRRTNSALIALVFGVGSFVAFKYGLGLPLPSAALPFLRGIGL</sequence>
<dbReference type="Pfam" id="PF07331">
    <property type="entry name" value="TctB"/>
    <property type="match status" value="1"/>
</dbReference>
<keyword evidence="2" id="KW-0472">Membrane</keyword>
<dbReference type="AlphaFoldDB" id="A0A4R5Y992"/>
<name>A0A4R5Y992_9MICC</name>
<keyword evidence="2" id="KW-1133">Transmembrane helix</keyword>
<feature type="transmembrane region" description="Helical" evidence="2">
    <location>
        <begin position="43"/>
        <end position="66"/>
    </location>
</feature>
<evidence type="ECO:0000313" key="4">
    <source>
        <dbReference type="EMBL" id="TDL39692.1"/>
    </source>
</evidence>
<dbReference type="InterPro" id="IPR009936">
    <property type="entry name" value="DUF1468"/>
</dbReference>
<feature type="transmembrane region" description="Helical" evidence="2">
    <location>
        <begin position="73"/>
        <end position="96"/>
    </location>
</feature>
<feature type="domain" description="DUF1468" evidence="3">
    <location>
        <begin position="43"/>
        <end position="182"/>
    </location>
</feature>
<dbReference type="OrthoDB" id="9966966at2"/>
<dbReference type="RefSeq" id="WP_133346728.1">
    <property type="nucleotide sequence ID" value="NZ_SMZQ01000002.1"/>
</dbReference>
<proteinExistence type="predicted"/>
<organism evidence="4 5">
    <name type="scientific">Arthrobacter nitrophenolicus</name>
    <dbReference type="NCBI Taxonomy" id="683150"/>
    <lineage>
        <taxon>Bacteria</taxon>
        <taxon>Bacillati</taxon>
        <taxon>Actinomycetota</taxon>
        <taxon>Actinomycetes</taxon>
        <taxon>Micrococcales</taxon>
        <taxon>Micrococcaceae</taxon>
        <taxon>Arthrobacter</taxon>
    </lineage>
</organism>
<keyword evidence="2" id="KW-0812">Transmembrane</keyword>
<dbReference type="Proteomes" id="UP000294621">
    <property type="component" value="Unassembled WGS sequence"/>
</dbReference>
<feature type="transmembrane region" description="Helical" evidence="2">
    <location>
        <begin position="116"/>
        <end position="147"/>
    </location>
</feature>
<gene>
    <name evidence="4" type="ORF">E2R57_04235</name>
</gene>
<evidence type="ECO:0000256" key="2">
    <source>
        <dbReference type="SAM" id="Phobius"/>
    </source>
</evidence>